<proteinExistence type="inferred from homology"/>
<name>A0A9P6CPS6_9AGAR</name>
<evidence type="ECO:0000256" key="1">
    <source>
        <dbReference type="ARBA" id="ARBA00004604"/>
    </source>
</evidence>
<gene>
    <name evidence="10" type="ORF">BDZ94DRAFT_1246474</name>
</gene>
<evidence type="ECO:0000313" key="11">
    <source>
        <dbReference type="Proteomes" id="UP000807353"/>
    </source>
</evidence>
<keyword evidence="5 8" id="KW-0698">rRNA processing</keyword>
<evidence type="ECO:0000259" key="9">
    <source>
        <dbReference type="SMART" id="SM01036"/>
    </source>
</evidence>
<comment type="similarity">
    <text evidence="2 8">Belongs to the HEATR1/UTP10 family.</text>
</comment>
<organism evidence="10 11">
    <name type="scientific">Collybia nuda</name>
    <dbReference type="NCBI Taxonomy" id="64659"/>
    <lineage>
        <taxon>Eukaryota</taxon>
        <taxon>Fungi</taxon>
        <taxon>Dikarya</taxon>
        <taxon>Basidiomycota</taxon>
        <taxon>Agaricomycotina</taxon>
        <taxon>Agaricomycetes</taxon>
        <taxon>Agaricomycetidae</taxon>
        <taxon>Agaricales</taxon>
        <taxon>Tricholomatineae</taxon>
        <taxon>Clitocybaceae</taxon>
        <taxon>Collybia</taxon>
    </lineage>
</organism>
<dbReference type="SUPFAM" id="SSF48371">
    <property type="entry name" value="ARM repeat"/>
    <property type="match status" value="2"/>
</dbReference>
<dbReference type="InterPro" id="IPR016024">
    <property type="entry name" value="ARM-type_fold"/>
</dbReference>
<dbReference type="InterPro" id="IPR011989">
    <property type="entry name" value="ARM-like"/>
</dbReference>
<dbReference type="InterPro" id="IPR056473">
    <property type="entry name" value="HEAT_Utp10/HEAT1"/>
</dbReference>
<dbReference type="OrthoDB" id="31183at2759"/>
<dbReference type="GO" id="GO:0030515">
    <property type="term" value="F:snoRNA binding"/>
    <property type="evidence" value="ECO:0007669"/>
    <property type="project" value="TreeGrafter"/>
</dbReference>
<comment type="function">
    <text evidence="8">Involved in nucleolar processing of pre-18S ribosomal RNA.</text>
</comment>
<evidence type="ECO:0000256" key="2">
    <source>
        <dbReference type="ARBA" id="ARBA00010559"/>
    </source>
</evidence>
<dbReference type="GO" id="GO:0045943">
    <property type="term" value="P:positive regulation of transcription by RNA polymerase I"/>
    <property type="evidence" value="ECO:0007669"/>
    <property type="project" value="TreeGrafter"/>
</dbReference>
<evidence type="ECO:0000256" key="6">
    <source>
        <dbReference type="ARBA" id="ARBA00023242"/>
    </source>
</evidence>
<dbReference type="GO" id="GO:0000462">
    <property type="term" value="P:maturation of SSU-rRNA from tricistronic rRNA transcript (SSU-rRNA, 5.8S rRNA, LSU-rRNA)"/>
    <property type="evidence" value="ECO:0007669"/>
    <property type="project" value="TreeGrafter"/>
</dbReference>
<dbReference type="InterPro" id="IPR012954">
    <property type="entry name" value="BP28_C_dom"/>
</dbReference>
<dbReference type="Pfam" id="PF23243">
    <property type="entry name" value="HEAT_HEATR1"/>
    <property type="match status" value="1"/>
</dbReference>
<sequence length="2035" mass="225504">MSSLAAQLAQNASLNTVLLVDRSRRKAGESYLFTGREADQHDLESIHALGINGLLQLASLNAAFREIEDPLFSEHAKTTDRTLLSAETNTDLDKSIATCLALLGPYLMEIPSGKVIEWLVRRFRINEFNVEALLSLFLPYHESPHFTKMITILHIKPNTTWSFLLAYKSAAQNLPRISLVTEMLRNSDVARFVTSLLPIAMKGGFSHRVLLAFNAASLHDFILRSRALDEGTLAYLLPALLEPLQHVPNVKDAVLGSYILLSALSHKCQIAPVALKTIVNAMTNCADGVLPAHFVNSILAVCERQPLLERFSDGTVKRIMRIPGVIGELKSACLWVGAEKIICPLLPGLEKRLEDEHASSLLETIISTSNLPPLVVNQLASLLLSTSLLTKITSASTTARRLLFIFQQRHPLALQEAAETLTQQDETLKESVEQLIVSLAVVQGIPGVNNGQADEIDMILASTNADSKVREIAVKNLLATLSIQNIDVSNMEAIHLALLARVQDTNQGVIDVLYEQPTIITPILVAHSQGYIDSISNTLTLVSSKPKRSLLRAHLYFIVSHFLPGNVSWIDDVFHRILFPFMLFSKPRQHTAEVVWDVISTNLLKPDGAKGAAHEWLVGCSASVESGREKSDVDPIQKMGGINTAIATQIARNILKSNNYSVHFEELFKKLQDSNHHTRILGYMITLSLLRSLSGEHQLEAVHKVLDVMNIEELTGFEDASLQNNDLSYVIDEKSLEKMVVMKPSGRSTSQWMQISIVTLVPTILPPAGVTLDWLTCSSTIPSDQRGPHYVKLMRKVYELANVSASVPHLTFSLLQTLFNNLKEDTLAFLAGVWISPTTPDYLSVIALHHASAFLQAHTAVEDGVDFQTILPSLIVAAQSQDKPQREGALACISLLRRLAEGKFSTVYKFDVIYGQNKNQLQYLDQDDLKKYLDALVDHQDHLLHDVNYIRTLHQLHLGTRKGDKKRESDYKYRVLCYILSHVNSVIVNDARITLLKAFDTVSNSAKANILLPIIQVLTTPRPANEDSLIPQELVNLLVSCFDATVANDLNDVQNSMWATFTAVIRNIYTSTRQSSQMILSRSLEQGLFAGLTIERKTALCHHLLDISSHDADAYAACKQLLGSLIQDTTLIVQLLNSLQPNFTGTPSRASKRAKLADTVDDSHQRLSLLTEVLGTRSLPGSLDLISHLLETLNRVIQSVSPAQADINYIQQLLMSAIENVANKITEIPNLSPSVIRLDILVELIRVAENPQTFHQALLLMANLARLAPDSVLHNVMPVFTFMGSNVFHRDDTYSFRVVQQTIDSIVPVMVTSLKSVHRQPLDLYVGSKEFLRVFTDAANHIPRHRRSNFFAHLVGVLGSDDFLPPISMLLVEKVSNRVIRQNSDDARSTLALPLSVIHQSSPDLQVQTLTEILRECQRLSARILSPNADGPTFLDVSPDDDHAASISTALKRRAQALLMFIGHSLKPTTSESRSPSYEENMGQLVTALISLATLQEGAGVETKIGDICIAARSTINQVLGVMSVIDFVKAVQSMIKSGDEKIQAGAMNLLCERLPDVSPKTRQEIVPTINDIIIAIKNVLTTKADGVLLSSALRAIRSIGLTLSPGEESSITSVIPHIIKVVKTRSEAPSALAALSPLPIKLGPRFIPYFREIILESVGILREGFPDVMEDTYAILLGLLASIPSFWSAKELSQVVTLYIEHCVTTINAPSPPMLRLMKTITKRALPTALLPMMIEMWTTVLKITPDLDRVTAYFDILTRAIRSSTRPAVLENLRSLFSIFIDSFDIVKTPSGKSHLAETYTIMAFKELVVKLNDAAFRPLFRRLYDWAFADKAADIARKIFFCHIYDTLLDFFKGLMNPYMSFLIEPFSQSLESFHSGQLDNQAYWSGIVQTLTKSFSFDDGAFWRDDKLRQMTTPLIQQVAVCINLNYSDGKTLLQECLTALTDTTTDDDLLKAINLDVLMHTRSEDARLRLLALTCSEALWRAHGGKLLGFVAETATFIAECSEDENDMIVRESFKLKDAVESVAGNINGL</sequence>
<dbReference type="GO" id="GO:0034455">
    <property type="term" value="C:t-UTP complex"/>
    <property type="evidence" value="ECO:0007669"/>
    <property type="project" value="TreeGrafter"/>
</dbReference>
<evidence type="ECO:0000313" key="10">
    <source>
        <dbReference type="EMBL" id="KAF9468309.1"/>
    </source>
</evidence>
<dbReference type="Pfam" id="PF08146">
    <property type="entry name" value="BP28CT"/>
    <property type="match status" value="1"/>
</dbReference>
<dbReference type="Pfam" id="PF12397">
    <property type="entry name" value="U3snoRNP10"/>
    <property type="match status" value="1"/>
</dbReference>
<feature type="domain" description="BP28 C-terminal" evidence="9">
    <location>
        <begin position="1768"/>
        <end position="1906"/>
    </location>
</feature>
<protein>
    <recommendedName>
        <fullName evidence="3 8">U3 small nucleolar RNA-associated protein 10</fullName>
    </recommendedName>
</protein>
<dbReference type="Proteomes" id="UP000807353">
    <property type="component" value="Unassembled WGS sequence"/>
</dbReference>
<evidence type="ECO:0000256" key="4">
    <source>
        <dbReference type="ARBA" id="ARBA00022517"/>
    </source>
</evidence>
<dbReference type="EMBL" id="MU150233">
    <property type="protein sequence ID" value="KAF9468309.1"/>
    <property type="molecule type" value="Genomic_DNA"/>
</dbReference>
<dbReference type="Gene3D" id="1.25.10.10">
    <property type="entry name" value="Leucine-rich Repeat Variant"/>
    <property type="match status" value="1"/>
</dbReference>
<dbReference type="InterPro" id="IPR022125">
    <property type="entry name" value="U3snoRNP10_N"/>
</dbReference>
<accession>A0A9P6CPS6</accession>
<comment type="subunit">
    <text evidence="8">Component of the ribosomal small subunit (SSU) processome.</text>
</comment>
<dbReference type="GO" id="GO:0032040">
    <property type="term" value="C:small-subunit processome"/>
    <property type="evidence" value="ECO:0007669"/>
    <property type="project" value="TreeGrafter"/>
</dbReference>
<comment type="caution">
    <text evidence="10">The sequence shown here is derived from an EMBL/GenBank/DDBJ whole genome shotgun (WGS) entry which is preliminary data.</text>
</comment>
<keyword evidence="11" id="KW-1185">Reference proteome</keyword>
<dbReference type="PANTHER" id="PTHR13457">
    <property type="entry name" value="BAP28"/>
    <property type="match status" value="1"/>
</dbReference>
<evidence type="ECO:0000256" key="7">
    <source>
        <dbReference type="ARBA" id="ARBA00023274"/>
    </source>
</evidence>
<keyword evidence="7 8" id="KW-0687">Ribonucleoprotein</keyword>
<reference evidence="10" key="1">
    <citation type="submission" date="2020-11" db="EMBL/GenBank/DDBJ databases">
        <authorList>
            <consortium name="DOE Joint Genome Institute"/>
            <person name="Ahrendt S."/>
            <person name="Riley R."/>
            <person name="Andreopoulos W."/>
            <person name="Labutti K."/>
            <person name="Pangilinan J."/>
            <person name="Ruiz-Duenas F.J."/>
            <person name="Barrasa J.M."/>
            <person name="Sanchez-Garcia M."/>
            <person name="Camarero S."/>
            <person name="Miyauchi S."/>
            <person name="Serrano A."/>
            <person name="Linde D."/>
            <person name="Babiker R."/>
            <person name="Drula E."/>
            <person name="Ayuso-Fernandez I."/>
            <person name="Pacheco R."/>
            <person name="Padilla G."/>
            <person name="Ferreira P."/>
            <person name="Barriuso J."/>
            <person name="Kellner H."/>
            <person name="Castanera R."/>
            <person name="Alfaro M."/>
            <person name="Ramirez L."/>
            <person name="Pisabarro A.G."/>
            <person name="Kuo A."/>
            <person name="Tritt A."/>
            <person name="Lipzen A."/>
            <person name="He G."/>
            <person name="Yan M."/>
            <person name="Ng V."/>
            <person name="Cullen D."/>
            <person name="Martin F."/>
            <person name="Rosso M.-N."/>
            <person name="Henrissat B."/>
            <person name="Hibbett D."/>
            <person name="Martinez A.T."/>
            <person name="Grigoriev I.V."/>
        </authorList>
    </citation>
    <scope>NUCLEOTIDE SEQUENCE</scope>
    <source>
        <strain evidence="10">CBS 247.69</strain>
    </source>
</reference>
<evidence type="ECO:0000256" key="5">
    <source>
        <dbReference type="ARBA" id="ARBA00022552"/>
    </source>
</evidence>
<evidence type="ECO:0000256" key="3">
    <source>
        <dbReference type="ARBA" id="ARBA00015399"/>
    </source>
</evidence>
<dbReference type="SMART" id="SM01036">
    <property type="entry name" value="BP28CT"/>
    <property type="match status" value="1"/>
</dbReference>
<dbReference type="PANTHER" id="PTHR13457:SF1">
    <property type="entry name" value="HEAT REPEAT-CONTAINING PROTEIN 1"/>
    <property type="match status" value="1"/>
</dbReference>
<dbReference type="GO" id="GO:0030686">
    <property type="term" value="C:90S preribosome"/>
    <property type="evidence" value="ECO:0007669"/>
    <property type="project" value="TreeGrafter"/>
</dbReference>
<keyword evidence="4 8" id="KW-0690">Ribosome biogenesis</keyword>
<evidence type="ECO:0000256" key="8">
    <source>
        <dbReference type="RuleBase" id="RU367065"/>
    </source>
</evidence>
<dbReference type="InterPro" id="IPR040191">
    <property type="entry name" value="UTP10"/>
</dbReference>
<keyword evidence="6 8" id="KW-0539">Nucleus</keyword>
<comment type="subcellular location">
    <subcellularLocation>
        <location evidence="1 8">Nucleus</location>
        <location evidence="1 8">Nucleolus</location>
    </subcellularLocation>
</comment>